<evidence type="ECO:0000259" key="2">
    <source>
        <dbReference type="Pfam" id="PF14361"/>
    </source>
</evidence>
<dbReference type="Proteomes" id="UP000045782">
    <property type="component" value="Unassembled WGS sequence"/>
</dbReference>
<dbReference type="Pfam" id="PF14361">
    <property type="entry name" value="RsbRD_N"/>
    <property type="match status" value="1"/>
</dbReference>
<proteinExistence type="predicted"/>
<evidence type="ECO:0000259" key="1">
    <source>
        <dbReference type="Pfam" id="PF13556"/>
    </source>
</evidence>
<dbReference type="InterPro" id="IPR025751">
    <property type="entry name" value="RsbRD_N_dom"/>
</dbReference>
<dbReference type="InterPro" id="IPR051448">
    <property type="entry name" value="CdaR-like_regulators"/>
</dbReference>
<reference evidence="3 4" key="1">
    <citation type="submission" date="2015-03" db="EMBL/GenBank/DDBJ databases">
        <authorList>
            <person name="Murphy D."/>
        </authorList>
    </citation>
    <scope>NUCLEOTIDE SEQUENCE [LARGE SCALE GENOMIC DNA]</scope>
    <source>
        <strain evidence="3 4">PAP088</strain>
    </source>
</reference>
<feature type="domain" description="PucR C-terminal helix-turn-helix" evidence="1">
    <location>
        <begin position="346"/>
        <end position="403"/>
    </location>
</feature>
<dbReference type="Gene3D" id="1.10.10.2840">
    <property type="entry name" value="PucR C-terminal helix-turn-helix domain"/>
    <property type="match status" value="1"/>
</dbReference>
<evidence type="ECO:0000313" key="3">
    <source>
        <dbReference type="EMBL" id="CPV49548.1"/>
    </source>
</evidence>
<gene>
    <name evidence="3" type="ORF">ERS075579_02123</name>
</gene>
<dbReference type="EMBL" id="CSWP01000003">
    <property type="protein sequence ID" value="CPV49548.1"/>
    <property type="molecule type" value="Genomic_DNA"/>
</dbReference>
<dbReference type="InterPro" id="IPR025736">
    <property type="entry name" value="PucR_C-HTH_dom"/>
</dbReference>
<accession>A0A0U0ZNJ8</accession>
<dbReference type="Pfam" id="PF13556">
    <property type="entry name" value="HTH_30"/>
    <property type="match status" value="1"/>
</dbReference>
<dbReference type="PANTHER" id="PTHR33744:SF15">
    <property type="entry name" value="CARBOHYDRATE DIACID REGULATOR"/>
    <property type="match status" value="1"/>
</dbReference>
<evidence type="ECO:0000313" key="4">
    <source>
        <dbReference type="Proteomes" id="UP000045782"/>
    </source>
</evidence>
<name>A0A0U0ZNJ8_9MYCO</name>
<dbReference type="AlphaFoldDB" id="A0A0U0ZNJ8"/>
<feature type="domain" description="RsbT co-antagonist protein RsbRD N-terminal" evidence="2">
    <location>
        <begin position="49"/>
        <end position="182"/>
    </location>
</feature>
<dbReference type="PANTHER" id="PTHR33744">
    <property type="entry name" value="CARBOHYDRATE DIACID REGULATOR"/>
    <property type="match status" value="1"/>
</dbReference>
<organism evidence="3 4">
    <name type="scientific">Mycobacteroides abscessus</name>
    <dbReference type="NCBI Taxonomy" id="36809"/>
    <lineage>
        <taxon>Bacteria</taxon>
        <taxon>Bacillati</taxon>
        <taxon>Actinomycetota</taxon>
        <taxon>Actinomycetes</taxon>
        <taxon>Mycobacteriales</taxon>
        <taxon>Mycobacteriaceae</taxon>
        <taxon>Mycobacteroides</taxon>
    </lineage>
</organism>
<sequence length="409" mass="43950">MNFPGTNTWYNTDEAVGRLRPGSSVGGLQVSSGSAANAVVSELLGDQAALAQHVRTAVQAEIPVYREMASETLDLEISRELEPVLRCGGDARALTVGEQATLSALGEARARQGVPVGDLLRAWRLGIETLVAHARCLGEGRGIAEGQVLEFVQSVLARSDLVITAITDAHRRADRIEARRDDGGRADFVRGALLGTTSRAELRIQAEIYGLDPAADYVAVRARRLGENLTQRELERTLGLSEVTSGRCGLCALVNGNAAGFLSQSPPRDIEGIVGYGPPRPLDQLAESYRSAARALVTAEACGLQGAYDIAALGLRSTVALDLEVGELLRRRYLEPLSLASSAGELIATLRAYLACGLHVERTATKLFVHQNTVRYRIARFEELTGTSLGDTEVLLEVWWALELSAMHL</sequence>
<dbReference type="InterPro" id="IPR042070">
    <property type="entry name" value="PucR_C-HTH_sf"/>
</dbReference>
<protein>
    <submittedName>
        <fullName evidence="3">Regulator of polyketide synthase expression</fullName>
    </submittedName>
</protein>